<feature type="region of interest" description="Disordered" evidence="1">
    <location>
        <begin position="48"/>
        <end position="74"/>
    </location>
</feature>
<keyword evidence="3" id="KW-1185">Reference proteome</keyword>
<protein>
    <submittedName>
        <fullName evidence="2">Uncharacterized protein</fullName>
    </submittedName>
</protein>
<dbReference type="AlphaFoldDB" id="A0A6H5ISV9"/>
<reference evidence="2 3" key="1">
    <citation type="submission" date="2020-02" db="EMBL/GenBank/DDBJ databases">
        <authorList>
            <person name="Ferguson B K."/>
        </authorList>
    </citation>
    <scope>NUCLEOTIDE SEQUENCE [LARGE SCALE GENOMIC DNA]</scope>
</reference>
<dbReference type="Proteomes" id="UP000479190">
    <property type="component" value="Unassembled WGS sequence"/>
</dbReference>
<name>A0A6H5ISV9_9HYME</name>
<proteinExistence type="predicted"/>
<feature type="compositionally biased region" description="Basic and acidic residues" evidence="1">
    <location>
        <begin position="112"/>
        <end position="121"/>
    </location>
</feature>
<sequence>MKRTTLITHEFAPCEIAFVQSGTKPKTIRTGARLYSPRPYVTKCHTAPVEKEREAKREREKDVRVHERSRAEQQHEVAAAAAAERDAAVLHKALAARAVCVAPRTLLCARARDNSQEEKVERKRGRVRERVREEAGGSGKDIRESCEPSAPRRAHPKTE</sequence>
<evidence type="ECO:0000256" key="1">
    <source>
        <dbReference type="SAM" id="MobiDB-lite"/>
    </source>
</evidence>
<organism evidence="2 3">
    <name type="scientific">Trichogramma brassicae</name>
    <dbReference type="NCBI Taxonomy" id="86971"/>
    <lineage>
        <taxon>Eukaryota</taxon>
        <taxon>Metazoa</taxon>
        <taxon>Ecdysozoa</taxon>
        <taxon>Arthropoda</taxon>
        <taxon>Hexapoda</taxon>
        <taxon>Insecta</taxon>
        <taxon>Pterygota</taxon>
        <taxon>Neoptera</taxon>
        <taxon>Endopterygota</taxon>
        <taxon>Hymenoptera</taxon>
        <taxon>Apocrita</taxon>
        <taxon>Proctotrupomorpha</taxon>
        <taxon>Chalcidoidea</taxon>
        <taxon>Trichogrammatidae</taxon>
        <taxon>Trichogramma</taxon>
    </lineage>
</organism>
<feature type="compositionally biased region" description="Basic and acidic residues" evidence="1">
    <location>
        <begin position="128"/>
        <end position="146"/>
    </location>
</feature>
<accession>A0A6H5ISV9</accession>
<evidence type="ECO:0000313" key="2">
    <source>
        <dbReference type="EMBL" id="CAB0040487.1"/>
    </source>
</evidence>
<dbReference type="EMBL" id="CADCXV010001028">
    <property type="protein sequence ID" value="CAB0040487.1"/>
    <property type="molecule type" value="Genomic_DNA"/>
</dbReference>
<gene>
    <name evidence="2" type="ORF">TBRA_LOCUS12192</name>
</gene>
<evidence type="ECO:0000313" key="3">
    <source>
        <dbReference type="Proteomes" id="UP000479190"/>
    </source>
</evidence>
<feature type="region of interest" description="Disordered" evidence="1">
    <location>
        <begin position="112"/>
        <end position="159"/>
    </location>
</feature>